<evidence type="ECO:0000256" key="2">
    <source>
        <dbReference type="ARBA" id="ARBA00022516"/>
    </source>
</evidence>
<feature type="transmembrane region" description="Helical" evidence="10">
    <location>
        <begin position="110"/>
        <end position="135"/>
    </location>
</feature>
<dbReference type="GO" id="GO:0042761">
    <property type="term" value="P:very long-chain fatty acid biosynthetic process"/>
    <property type="evidence" value="ECO:0007669"/>
    <property type="project" value="TreeGrafter"/>
</dbReference>
<feature type="transmembrane region" description="Helical" evidence="10">
    <location>
        <begin position="36"/>
        <end position="60"/>
    </location>
</feature>
<keyword evidence="5 10" id="KW-0276">Fatty acid metabolism</keyword>
<feature type="transmembrane region" description="Helical" evidence="10">
    <location>
        <begin position="326"/>
        <end position="348"/>
    </location>
</feature>
<evidence type="ECO:0000256" key="7">
    <source>
        <dbReference type="ARBA" id="ARBA00023098"/>
    </source>
</evidence>
<evidence type="ECO:0000256" key="9">
    <source>
        <dbReference type="ARBA" id="ARBA00023160"/>
    </source>
</evidence>
<reference evidence="11" key="1">
    <citation type="submission" date="2022-12" db="EMBL/GenBank/DDBJ databases">
        <authorList>
            <person name="Brejova B."/>
        </authorList>
    </citation>
    <scope>NUCLEOTIDE SEQUENCE</scope>
</reference>
<dbReference type="EMBL" id="CANTUO010000003">
    <property type="protein sequence ID" value="CAI5758807.1"/>
    <property type="molecule type" value="Genomic_DNA"/>
</dbReference>
<dbReference type="GO" id="GO:0005789">
    <property type="term" value="C:endoplasmic reticulum membrane"/>
    <property type="evidence" value="ECO:0007669"/>
    <property type="project" value="TreeGrafter"/>
</dbReference>
<dbReference type="GO" id="GO:0034625">
    <property type="term" value="P:fatty acid elongation, monounsaturated fatty acid"/>
    <property type="evidence" value="ECO:0007669"/>
    <property type="project" value="TreeGrafter"/>
</dbReference>
<evidence type="ECO:0000256" key="4">
    <source>
        <dbReference type="ARBA" id="ARBA00022692"/>
    </source>
</evidence>
<dbReference type="AlphaFoldDB" id="A0A9W4TX71"/>
<keyword evidence="9 10" id="KW-0275">Fatty acid biosynthesis</keyword>
<keyword evidence="8 10" id="KW-0472">Membrane</keyword>
<comment type="catalytic activity">
    <reaction evidence="10">
        <text>an acyl-CoA + malonyl-CoA + H(+) = a 3-oxoacyl-CoA + CO2 + CoA</text>
        <dbReference type="Rhea" id="RHEA:50252"/>
        <dbReference type="ChEBI" id="CHEBI:15378"/>
        <dbReference type="ChEBI" id="CHEBI:16526"/>
        <dbReference type="ChEBI" id="CHEBI:57287"/>
        <dbReference type="ChEBI" id="CHEBI:57384"/>
        <dbReference type="ChEBI" id="CHEBI:58342"/>
        <dbReference type="ChEBI" id="CHEBI:90726"/>
    </reaction>
    <physiologicalReaction direction="left-to-right" evidence="10">
        <dbReference type="Rhea" id="RHEA:50253"/>
    </physiologicalReaction>
</comment>
<keyword evidence="3 10" id="KW-0808">Transferase</keyword>
<dbReference type="GO" id="GO:0030148">
    <property type="term" value="P:sphingolipid biosynthetic process"/>
    <property type="evidence" value="ECO:0007669"/>
    <property type="project" value="TreeGrafter"/>
</dbReference>
<protein>
    <recommendedName>
        <fullName evidence="10">Elongation of fatty acids protein</fullName>
        <ecNumber evidence="10">2.3.1.-</ecNumber>
    </recommendedName>
</protein>
<dbReference type="EC" id="2.3.1.-" evidence="10"/>
<comment type="caution">
    <text evidence="11">The sequence shown here is derived from an EMBL/GenBank/DDBJ whole genome shotgun (WGS) entry which is preliminary data.</text>
</comment>
<evidence type="ECO:0000313" key="12">
    <source>
        <dbReference type="Proteomes" id="UP001152885"/>
    </source>
</evidence>
<dbReference type="OrthoDB" id="10259681at2759"/>
<dbReference type="GO" id="GO:0019367">
    <property type="term" value="P:fatty acid elongation, saturated fatty acid"/>
    <property type="evidence" value="ECO:0007669"/>
    <property type="project" value="TreeGrafter"/>
</dbReference>
<organism evidence="11 12">
    <name type="scientific">Candida verbasci</name>
    <dbReference type="NCBI Taxonomy" id="1227364"/>
    <lineage>
        <taxon>Eukaryota</taxon>
        <taxon>Fungi</taxon>
        <taxon>Dikarya</taxon>
        <taxon>Ascomycota</taxon>
        <taxon>Saccharomycotina</taxon>
        <taxon>Pichiomycetes</taxon>
        <taxon>Debaryomycetaceae</taxon>
        <taxon>Candida/Lodderomyces clade</taxon>
        <taxon>Candida</taxon>
    </lineage>
</organism>
<dbReference type="Pfam" id="PF01151">
    <property type="entry name" value="ELO"/>
    <property type="match status" value="1"/>
</dbReference>
<comment type="subcellular location">
    <subcellularLocation>
        <location evidence="1">Membrane</location>
        <topology evidence="1">Multi-pass membrane protein</topology>
    </subcellularLocation>
</comment>
<proteinExistence type="inferred from homology"/>
<evidence type="ECO:0000256" key="5">
    <source>
        <dbReference type="ARBA" id="ARBA00022832"/>
    </source>
</evidence>
<evidence type="ECO:0000256" key="10">
    <source>
        <dbReference type="RuleBase" id="RU361115"/>
    </source>
</evidence>
<evidence type="ECO:0000256" key="3">
    <source>
        <dbReference type="ARBA" id="ARBA00022679"/>
    </source>
</evidence>
<accession>A0A9W4TX71</accession>
<evidence type="ECO:0000256" key="6">
    <source>
        <dbReference type="ARBA" id="ARBA00022989"/>
    </source>
</evidence>
<keyword evidence="7 10" id="KW-0443">Lipid metabolism</keyword>
<evidence type="ECO:0000256" key="1">
    <source>
        <dbReference type="ARBA" id="ARBA00004141"/>
    </source>
</evidence>
<dbReference type="GO" id="GO:0009922">
    <property type="term" value="F:fatty acid elongase activity"/>
    <property type="evidence" value="ECO:0007669"/>
    <property type="project" value="InterPro"/>
</dbReference>
<keyword evidence="6 10" id="KW-1133">Transmembrane helix</keyword>
<keyword evidence="2 10" id="KW-0444">Lipid biosynthesis</keyword>
<dbReference type="InterPro" id="IPR002076">
    <property type="entry name" value="ELO_fam"/>
</dbReference>
<comment type="similarity">
    <text evidence="10">Belongs to the ELO family.</text>
</comment>
<evidence type="ECO:0000313" key="11">
    <source>
        <dbReference type="EMBL" id="CAI5758807.1"/>
    </source>
</evidence>
<dbReference type="GO" id="GO:0034626">
    <property type="term" value="P:fatty acid elongation, polyunsaturated fatty acid"/>
    <property type="evidence" value="ECO:0007669"/>
    <property type="project" value="TreeGrafter"/>
</dbReference>
<gene>
    <name evidence="11" type="ORF">CANVERA_P3319</name>
</gene>
<keyword evidence="4 10" id="KW-0812">Transmembrane</keyword>
<name>A0A9W4TX71_9ASCO</name>
<evidence type="ECO:0000256" key="8">
    <source>
        <dbReference type="ARBA" id="ARBA00023136"/>
    </source>
</evidence>
<sequence>MLVKFGLPNSKVWKSLPKFNTPIPPSPFSNETLTSLYYLSMVVTTPLTIAIIYFSSVHFINPIIRKRQIKKYNKINNIHKNQTELDFTDAQLKKLPPAPYEIATTSIFKIFVLLHNVFLCIYSIWTFIGMTSSIISTMDLFKGEFLPDFFSSVQIENYSLQRLDIFFQSICDSQRGIFSRIITNEGYHNLEIFGWWFYISKFYEVIDTIVILLKGKPSSLLQSYHHAGAMMCMWAGIRYQSPPIWIFVVFNSFIHSLMYFYFSLSCLKIRVPNIFKRILTSLQITQFVIGGSIAILHSFVWIIDTSNIVSKDNLQMISCISTSDQALPIIINVAYLAPLTALFGAFYIESYLKKNKKVKK</sequence>
<dbReference type="Proteomes" id="UP001152885">
    <property type="component" value="Unassembled WGS sequence"/>
</dbReference>
<dbReference type="PANTHER" id="PTHR11157:SF169">
    <property type="entry name" value="ELONGATION OF FATTY ACIDS PROTEIN"/>
    <property type="match status" value="1"/>
</dbReference>
<keyword evidence="12" id="KW-1185">Reference proteome</keyword>
<feature type="transmembrane region" description="Helical" evidence="10">
    <location>
        <begin position="243"/>
        <end position="264"/>
    </location>
</feature>
<dbReference type="PANTHER" id="PTHR11157">
    <property type="entry name" value="FATTY ACID ACYL TRANSFERASE-RELATED"/>
    <property type="match status" value="1"/>
</dbReference>
<feature type="transmembrane region" description="Helical" evidence="10">
    <location>
        <begin position="284"/>
        <end position="303"/>
    </location>
</feature>